<dbReference type="WBParaSite" id="OFLC_0000250901-mRNA-1">
    <property type="protein sequence ID" value="OFLC_0000250901-mRNA-1"/>
    <property type="gene ID" value="OFLC_0000250901"/>
</dbReference>
<dbReference type="Proteomes" id="UP000267606">
    <property type="component" value="Unassembled WGS sequence"/>
</dbReference>
<organism evidence="3">
    <name type="scientific">Onchocerca flexuosa</name>
    <dbReference type="NCBI Taxonomy" id="387005"/>
    <lineage>
        <taxon>Eukaryota</taxon>
        <taxon>Metazoa</taxon>
        <taxon>Ecdysozoa</taxon>
        <taxon>Nematoda</taxon>
        <taxon>Chromadorea</taxon>
        <taxon>Rhabditida</taxon>
        <taxon>Spirurina</taxon>
        <taxon>Spiruromorpha</taxon>
        <taxon>Filarioidea</taxon>
        <taxon>Onchocercidae</taxon>
        <taxon>Onchocerca</taxon>
    </lineage>
</organism>
<keyword evidence="2" id="KW-1185">Reference proteome</keyword>
<dbReference type="EMBL" id="UZAJ01001457">
    <property type="protein sequence ID" value="VDO33232.1"/>
    <property type="molecule type" value="Genomic_DNA"/>
</dbReference>
<sequence length="91" mass="10140">MATQLFETIGLESCQNLMMGGFVCMSGYLSEDIESEALSTLSRNLKANINEKPLVDIEVLRPGDFLHSGSTRGEERITAEMMQHPVFQICK</sequence>
<reference evidence="1 2" key="2">
    <citation type="submission" date="2018-11" db="EMBL/GenBank/DDBJ databases">
        <authorList>
            <consortium name="Pathogen Informatics"/>
        </authorList>
    </citation>
    <scope>NUCLEOTIDE SEQUENCE [LARGE SCALE GENOMIC DNA]</scope>
</reference>
<dbReference type="AlphaFoldDB" id="A0A183H4V0"/>
<protein>
    <submittedName>
        <fullName evidence="3">KR domain-containing protein</fullName>
    </submittedName>
</protein>
<reference evidence="3" key="1">
    <citation type="submission" date="2016-06" db="UniProtKB">
        <authorList>
            <consortium name="WormBaseParasite"/>
        </authorList>
    </citation>
    <scope>IDENTIFICATION</scope>
</reference>
<gene>
    <name evidence="1" type="ORF">OFLC_LOCUS2510</name>
</gene>
<evidence type="ECO:0000313" key="3">
    <source>
        <dbReference type="WBParaSite" id="OFLC_0000250901-mRNA-1"/>
    </source>
</evidence>
<accession>A0A183H4V0</accession>
<name>A0A183H4V0_9BILA</name>
<proteinExistence type="predicted"/>
<evidence type="ECO:0000313" key="2">
    <source>
        <dbReference type="Proteomes" id="UP000267606"/>
    </source>
</evidence>
<evidence type="ECO:0000313" key="1">
    <source>
        <dbReference type="EMBL" id="VDO33232.1"/>
    </source>
</evidence>